<gene>
    <name evidence="2" type="ORF">HAX54_014342</name>
</gene>
<sequence length="233" mass="26452">PEIHGTNLRTHNTGRCENKRPVLYACRFHSGSKVHYNIETSNESPVVITREKFKAQEDAVATSPLSQFEEGGEEAKSNGEDPPANDEEESGDKESAVEKSGEQVEDSDPATTPKERSKRWFVQGSGDVYYIGLALNDKGNPNRSIQEEPKIRINSLNEVPEHKRLFEGYNMHWMTKTPGKYSIEMVREFYENYYCTLEKNAPSKNAIKKDLVIDFVRVRAIPVDISERPSLKS</sequence>
<feature type="compositionally biased region" description="Basic and acidic residues" evidence="1">
    <location>
        <begin position="92"/>
        <end position="102"/>
    </location>
</feature>
<evidence type="ECO:0000313" key="2">
    <source>
        <dbReference type="EMBL" id="MCD7451964.1"/>
    </source>
</evidence>
<keyword evidence="3" id="KW-1185">Reference proteome</keyword>
<organism evidence="2 3">
    <name type="scientific">Datura stramonium</name>
    <name type="common">Jimsonweed</name>
    <name type="synonym">Common thornapple</name>
    <dbReference type="NCBI Taxonomy" id="4076"/>
    <lineage>
        <taxon>Eukaryota</taxon>
        <taxon>Viridiplantae</taxon>
        <taxon>Streptophyta</taxon>
        <taxon>Embryophyta</taxon>
        <taxon>Tracheophyta</taxon>
        <taxon>Spermatophyta</taxon>
        <taxon>Magnoliopsida</taxon>
        <taxon>eudicotyledons</taxon>
        <taxon>Gunneridae</taxon>
        <taxon>Pentapetalae</taxon>
        <taxon>asterids</taxon>
        <taxon>lamiids</taxon>
        <taxon>Solanales</taxon>
        <taxon>Solanaceae</taxon>
        <taxon>Solanoideae</taxon>
        <taxon>Datureae</taxon>
        <taxon>Datura</taxon>
    </lineage>
</organism>
<protein>
    <submittedName>
        <fullName evidence="2">Uncharacterized protein</fullName>
    </submittedName>
</protein>
<accession>A0ABS8RZE2</accession>
<feature type="non-terminal residue" evidence="2">
    <location>
        <position position="1"/>
    </location>
</feature>
<dbReference type="Proteomes" id="UP000823775">
    <property type="component" value="Unassembled WGS sequence"/>
</dbReference>
<evidence type="ECO:0000256" key="1">
    <source>
        <dbReference type="SAM" id="MobiDB-lite"/>
    </source>
</evidence>
<proteinExistence type="predicted"/>
<reference evidence="2 3" key="1">
    <citation type="journal article" date="2021" name="BMC Genomics">
        <title>Datura genome reveals duplications of psychoactive alkaloid biosynthetic genes and high mutation rate following tissue culture.</title>
        <authorList>
            <person name="Rajewski A."/>
            <person name="Carter-House D."/>
            <person name="Stajich J."/>
            <person name="Litt A."/>
        </authorList>
    </citation>
    <scope>NUCLEOTIDE SEQUENCE [LARGE SCALE GENOMIC DNA]</scope>
    <source>
        <strain evidence="2">AR-01</strain>
    </source>
</reference>
<dbReference type="EMBL" id="JACEIK010000189">
    <property type="protein sequence ID" value="MCD7451964.1"/>
    <property type="molecule type" value="Genomic_DNA"/>
</dbReference>
<name>A0ABS8RZE2_DATST</name>
<feature type="region of interest" description="Disordered" evidence="1">
    <location>
        <begin position="58"/>
        <end position="118"/>
    </location>
</feature>
<comment type="caution">
    <text evidence="2">The sequence shown here is derived from an EMBL/GenBank/DDBJ whole genome shotgun (WGS) entry which is preliminary data.</text>
</comment>
<evidence type="ECO:0000313" key="3">
    <source>
        <dbReference type="Proteomes" id="UP000823775"/>
    </source>
</evidence>